<dbReference type="AlphaFoldDB" id="A0A428WMC8"/>
<dbReference type="CDD" id="cd00093">
    <property type="entry name" value="HTH_XRE"/>
    <property type="match status" value="1"/>
</dbReference>
<evidence type="ECO:0000313" key="3">
    <source>
        <dbReference type="Proteomes" id="UP000286716"/>
    </source>
</evidence>
<proteinExistence type="predicted"/>
<dbReference type="Gene3D" id="1.10.260.40">
    <property type="entry name" value="lambda repressor-like DNA-binding domains"/>
    <property type="match status" value="1"/>
</dbReference>
<sequence length="292" mass="32047">MDHRAEIRDFLTTRRAKITPEQAGLPPGGGRRRVPGLRREEVAILAGVSTDWYTRLEKGHISGVSEEVIDAVSRALQLDEAERTHLFNLARAAKTTKAPRRRTKPTLRPSVQRLLDSMTTAAAFVRNGRLDILAINALGRALYAPVLDVPAHRANIARFNFLDPRAEDFYPDRDDAADTTVALLRTEAGRDPHSRELSELIGELATRSDAFRTRWGAHNVRLHRAGVKSFRHPVAGALDLDFDAMDLLSGSSEQLTLTAYTAEPGTPSGDALALLASWAATQIDTSADESAR</sequence>
<dbReference type="InterPro" id="IPR010982">
    <property type="entry name" value="Lambda_DNA-bd_dom_sf"/>
</dbReference>
<keyword evidence="3" id="KW-1185">Reference proteome</keyword>
<organism evidence="2 3">
    <name type="scientific">Amycolatopsis balhimycina DSM 5908</name>
    <dbReference type="NCBI Taxonomy" id="1081091"/>
    <lineage>
        <taxon>Bacteria</taxon>
        <taxon>Bacillati</taxon>
        <taxon>Actinomycetota</taxon>
        <taxon>Actinomycetes</taxon>
        <taxon>Pseudonocardiales</taxon>
        <taxon>Pseudonocardiaceae</taxon>
        <taxon>Amycolatopsis</taxon>
    </lineage>
</organism>
<evidence type="ECO:0000259" key="1">
    <source>
        <dbReference type="SMART" id="SM00530"/>
    </source>
</evidence>
<dbReference type="SMART" id="SM00530">
    <property type="entry name" value="HTH_XRE"/>
    <property type="match status" value="1"/>
</dbReference>
<dbReference type="GO" id="GO:0003677">
    <property type="term" value="F:DNA binding"/>
    <property type="evidence" value="ECO:0007669"/>
    <property type="project" value="InterPro"/>
</dbReference>
<dbReference type="RefSeq" id="WP_020639868.1">
    <property type="nucleotide sequence ID" value="NZ_QHHU01000021.1"/>
</dbReference>
<evidence type="ECO:0000313" key="2">
    <source>
        <dbReference type="EMBL" id="RSM44215.1"/>
    </source>
</evidence>
<name>A0A428WMC8_AMYBA</name>
<dbReference type="InterPro" id="IPR041413">
    <property type="entry name" value="MLTR_LBD"/>
</dbReference>
<dbReference type="EMBL" id="QHHU01000021">
    <property type="protein sequence ID" value="RSM44215.1"/>
    <property type="molecule type" value="Genomic_DNA"/>
</dbReference>
<dbReference type="Gene3D" id="3.30.450.180">
    <property type="match status" value="1"/>
</dbReference>
<feature type="domain" description="HTH cro/C1-type" evidence="1">
    <location>
        <begin position="6"/>
        <end position="83"/>
    </location>
</feature>
<dbReference type="PANTHER" id="PTHR35010">
    <property type="entry name" value="BLL4672 PROTEIN-RELATED"/>
    <property type="match status" value="1"/>
</dbReference>
<dbReference type="Proteomes" id="UP000286716">
    <property type="component" value="Unassembled WGS sequence"/>
</dbReference>
<comment type="caution">
    <text evidence="2">The sequence shown here is derived from an EMBL/GenBank/DDBJ whole genome shotgun (WGS) entry which is preliminary data.</text>
</comment>
<dbReference type="SUPFAM" id="SSF47413">
    <property type="entry name" value="lambda repressor-like DNA-binding domains"/>
    <property type="match status" value="1"/>
</dbReference>
<dbReference type="Pfam" id="PF13560">
    <property type="entry name" value="HTH_31"/>
    <property type="match status" value="1"/>
</dbReference>
<reference evidence="2 3" key="1">
    <citation type="submission" date="2018-05" db="EMBL/GenBank/DDBJ databases">
        <title>Evolution of GPA BGCs.</title>
        <authorList>
            <person name="Waglechner N."/>
            <person name="Wright G.D."/>
        </authorList>
    </citation>
    <scope>NUCLEOTIDE SEQUENCE [LARGE SCALE GENOMIC DNA]</scope>
    <source>
        <strain evidence="2 3">DSM 5908</strain>
    </source>
</reference>
<gene>
    <name evidence="2" type="ORF">DMA12_16845</name>
</gene>
<dbReference type="OrthoDB" id="4790304at2"/>
<dbReference type="PANTHER" id="PTHR35010:SF2">
    <property type="entry name" value="BLL4672 PROTEIN"/>
    <property type="match status" value="1"/>
</dbReference>
<protein>
    <submittedName>
        <fullName evidence="2">XRE family transcriptional regulator</fullName>
    </submittedName>
</protein>
<dbReference type="Pfam" id="PF17765">
    <property type="entry name" value="MLTR_LBD"/>
    <property type="match status" value="1"/>
</dbReference>
<accession>A0A428WMC8</accession>
<dbReference type="InterPro" id="IPR001387">
    <property type="entry name" value="Cro/C1-type_HTH"/>
</dbReference>